<dbReference type="SMART" id="SM00903">
    <property type="entry name" value="Flavin_Reduct"/>
    <property type="match status" value="1"/>
</dbReference>
<protein>
    <submittedName>
        <fullName evidence="10">Flavin reductase</fullName>
    </submittedName>
</protein>
<dbReference type="PANTHER" id="PTHR32145:SF20">
    <property type="entry name" value="FLAVOPROTEIN"/>
    <property type="match status" value="1"/>
</dbReference>
<dbReference type="Pfam" id="PF01613">
    <property type="entry name" value="Flavin_Reduct"/>
    <property type="match status" value="1"/>
</dbReference>
<dbReference type="GO" id="GO:0010181">
    <property type="term" value="F:FMN binding"/>
    <property type="evidence" value="ECO:0007669"/>
    <property type="project" value="InterPro"/>
</dbReference>
<evidence type="ECO:0000256" key="5">
    <source>
        <dbReference type="ARBA" id="ARBA00022448"/>
    </source>
</evidence>
<evidence type="ECO:0000256" key="1">
    <source>
        <dbReference type="ARBA" id="ARBA00001962"/>
    </source>
</evidence>
<dbReference type="Gene3D" id="2.20.28.10">
    <property type="match status" value="1"/>
</dbReference>
<evidence type="ECO:0000259" key="8">
    <source>
        <dbReference type="PROSITE" id="PS50902"/>
    </source>
</evidence>
<dbReference type="PROSITE" id="PS50902">
    <property type="entry name" value="FLAVODOXIN_LIKE"/>
    <property type="match status" value="1"/>
</dbReference>
<dbReference type="InterPro" id="IPR012349">
    <property type="entry name" value="Split_barrel_FMN-bd"/>
</dbReference>
<comment type="cofactor">
    <cofactor evidence="2">
        <name>Fe(3+)</name>
        <dbReference type="ChEBI" id="CHEBI:29034"/>
    </cofactor>
</comment>
<dbReference type="CDD" id="cd00350">
    <property type="entry name" value="rubredoxin_like"/>
    <property type="match status" value="1"/>
</dbReference>
<keyword evidence="6" id="KW-0249">Electron transport</keyword>
<dbReference type="SMART" id="SM00849">
    <property type="entry name" value="Lactamase_B"/>
    <property type="match status" value="1"/>
</dbReference>
<evidence type="ECO:0000256" key="7">
    <source>
        <dbReference type="ARBA" id="ARBA00025633"/>
    </source>
</evidence>
<dbReference type="CDD" id="cd07709">
    <property type="entry name" value="flavodiiron_proteins_MBL-fold"/>
    <property type="match status" value="1"/>
</dbReference>
<dbReference type="RefSeq" id="WP_353423011.1">
    <property type="nucleotide sequence ID" value="NZ_CP117826.1"/>
</dbReference>
<dbReference type="InterPro" id="IPR001279">
    <property type="entry name" value="Metallo-B-lactamas"/>
</dbReference>
<feature type="domain" description="Rubredoxin-like" evidence="9">
    <location>
        <begin position="578"/>
        <end position="614"/>
    </location>
</feature>
<dbReference type="Gene3D" id="2.30.110.10">
    <property type="entry name" value="Electron Transport, Fmn-binding Protein, Chain A"/>
    <property type="match status" value="1"/>
</dbReference>
<dbReference type="InterPro" id="IPR051285">
    <property type="entry name" value="NADH_oxidoreductase_modular"/>
</dbReference>
<dbReference type="InterPro" id="IPR008254">
    <property type="entry name" value="Flavodoxin/NO_synth"/>
</dbReference>
<evidence type="ECO:0000256" key="6">
    <source>
        <dbReference type="ARBA" id="ARBA00022982"/>
    </source>
</evidence>
<evidence type="ECO:0000259" key="9">
    <source>
        <dbReference type="PROSITE" id="PS50903"/>
    </source>
</evidence>
<dbReference type="EMBL" id="CP117826">
    <property type="protein sequence ID" value="XCC61609.1"/>
    <property type="molecule type" value="Genomic_DNA"/>
</dbReference>
<dbReference type="InterPro" id="IPR024934">
    <property type="entry name" value="Rubredoxin-like_dom"/>
</dbReference>
<dbReference type="Gene3D" id="3.40.50.360">
    <property type="match status" value="1"/>
</dbReference>
<comment type="cofactor">
    <cofactor evidence="1">
        <name>Fe cation</name>
        <dbReference type="ChEBI" id="CHEBI:24875"/>
    </cofactor>
</comment>
<dbReference type="InterPro" id="IPR029039">
    <property type="entry name" value="Flavoprotein-like_sf"/>
</dbReference>
<dbReference type="GO" id="GO:0016646">
    <property type="term" value="F:oxidoreductase activity, acting on the CH-NH group of donors, NAD or NADP as acceptor"/>
    <property type="evidence" value="ECO:0007669"/>
    <property type="project" value="UniProtKB-ARBA"/>
</dbReference>
<dbReference type="SUPFAM" id="SSF57802">
    <property type="entry name" value="Rubredoxin-like"/>
    <property type="match status" value="1"/>
</dbReference>
<keyword evidence="5" id="KW-0813">Transport</keyword>
<feature type="domain" description="Flavodoxin-like" evidence="8">
    <location>
        <begin position="256"/>
        <end position="395"/>
    </location>
</feature>
<dbReference type="InterPro" id="IPR048574">
    <property type="entry name" value="RUBY_RBDX"/>
</dbReference>
<reference evidence="10" key="1">
    <citation type="submission" date="2023-02" db="EMBL/GenBank/DDBJ databases">
        <title>Gut commensal Christensenella minuta modulates host metabolism via a new class of secondary bile acids.</title>
        <authorList>
            <person name="Liu C."/>
        </authorList>
    </citation>
    <scope>NUCLEOTIDE SEQUENCE</scope>
    <source>
        <strain evidence="10">CA70</strain>
    </source>
</reference>
<dbReference type="InterPro" id="IPR036866">
    <property type="entry name" value="RibonucZ/Hydroxyglut_hydro"/>
</dbReference>
<evidence type="ECO:0000313" key="10">
    <source>
        <dbReference type="EMBL" id="XCC61609.1"/>
    </source>
</evidence>
<dbReference type="GO" id="GO:0005506">
    <property type="term" value="F:iron ion binding"/>
    <property type="evidence" value="ECO:0007669"/>
    <property type="project" value="InterPro"/>
</dbReference>
<dbReference type="AlphaFoldDB" id="A0AAU8A6Z2"/>
<dbReference type="InterPro" id="IPR002563">
    <property type="entry name" value="Flavin_Rdtase-like_dom"/>
</dbReference>
<comment type="similarity">
    <text evidence="4">In the N-terminal section; belongs to the zinc metallo-hydrolase group 3 family.</text>
</comment>
<gene>
    <name evidence="10" type="ORF">PUP29_08735</name>
</gene>
<dbReference type="InterPro" id="IPR045761">
    <property type="entry name" value="ODP_dom"/>
</dbReference>
<dbReference type="SUPFAM" id="SSF56281">
    <property type="entry name" value="Metallo-hydrolase/oxidoreductase"/>
    <property type="match status" value="1"/>
</dbReference>
<dbReference type="SUPFAM" id="SSF52218">
    <property type="entry name" value="Flavoproteins"/>
    <property type="match status" value="1"/>
</dbReference>
<dbReference type="PROSITE" id="PS50903">
    <property type="entry name" value="RUBREDOXIN_LIKE"/>
    <property type="match status" value="1"/>
</dbReference>
<organism evidence="10">
    <name type="scientific">Christensenella massiliensis</name>
    <dbReference type="NCBI Taxonomy" id="1805714"/>
    <lineage>
        <taxon>Bacteria</taxon>
        <taxon>Bacillati</taxon>
        <taxon>Bacillota</taxon>
        <taxon>Clostridia</taxon>
        <taxon>Christensenellales</taxon>
        <taxon>Christensenellaceae</taxon>
        <taxon>Christensenella</taxon>
    </lineage>
</organism>
<name>A0AAU8A6Z2_9FIRM</name>
<proteinExistence type="inferred from homology"/>
<evidence type="ECO:0000256" key="4">
    <source>
        <dbReference type="ARBA" id="ARBA00007121"/>
    </source>
</evidence>
<dbReference type="GO" id="GO:0016651">
    <property type="term" value="F:oxidoreductase activity, acting on NAD(P)H"/>
    <property type="evidence" value="ECO:0007669"/>
    <property type="project" value="UniProtKB-ARBA"/>
</dbReference>
<dbReference type="Pfam" id="PF21349">
    <property type="entry name" value="RUBY_RBDX"/>
    <property type="match status" value="1"/>
</dbReference>
<dbReference type="PANTHER" id="PTHR32145">
    <property type="entry name" value="DIFLAVIN FLAVOPROTEIN A 2-RELATED"/>
    <property type="match status" value="1"/>
</dbReference>
<comment type="similarity">
    <text evidence="3">In the C-terminal section; belongs to the flavodoxin reductase family.</text>
</comment>
<evidence type="ECO:0000256" key="3">
    <source>
        <dbReference type="ARBA" id="ARBA00006098"/>
    </source>
</evidence>
<evidence type="ECO:0000256" key="2">
    <source>
        <dbReference type="ARBA" id="ARBA00001965"/>
    </source>
</evidence>
<dbReference type="SUPFAM" id="SSF50475">
    <property type="entry name" value="FMN-binding split barrel"/>
    <property type="match status" value="1"/>
</dbReference>
<sequence>MYCTKKISDDLTWVGADDRRLAMFEGVYSVPDGVSYNSYLLTDEKTVLFDTVDKAVAKTFFENVEHALGGRKLDYLVVQHMEPDHSATIEGLLLRHPETTVVCNDKIKKMIGQFFSAELESKVQTVKEGDTLETGRHTLTFVMAPMVHWPEVMVTYDTADKILFSADAFGTFGALNGAIFADEVDFERDFLDEARRYYTNIVGKYGTQVQALLKKASAIDIEMICPLHGFVWRSNLGDYIGKYAKWSAYQPEETGVMIAYASVYGNTENTANILACRLRDRGIKTVMYDVSVTPASEIVAASFKWSHLVFASTTYNAGIFVTMDELLRDLASHNLQNRTVAFIQNGSWAPTSGKLMKEIIGPLKGMTVLEETVNITSSLKEDQLADIDRLVDAIAATVPRFEAEDDPKVPAIDPNALFKLSYGLYVVTAQDENGRDNGCITNAVMQVTDSPNRIAIGVNKANCTHDMIAKSGKFSVSVLTEDAPFKLFQHFGFRSGRDVDKFQEFKHADRCANGLYYLSKYSNALISGTVIASEDCGTHTLFIADVTEACILSDAPSVTYEYYFEHIKPKPPVSAGPQKGFVCKVCGYVYEGDVLPADFICPLCKHGADAFEPLK</sequence>
<dbReference type="Gene3D" id="3.60.15.10">
    <property type="entry name" value="Ribonuclease Z/Hydroxyacylglutathione hydrolase-like"/>
    <property type="match status" value="1"/>
</dbReference>
<accession>A0AAU8A6Z2</accession>
<dbReference type="Pfam" id="PF19583">
    <property type="entry name" value="ODP"/>
    <property type="match status" value="1"/>
</dbReference>
<comment type="function">
    <text evidence="7">Mediates electron transfer from NADH to oxygen, reducing it to water. This modular protein has 3 redox cofactors, in other organisms the same activity requires 2 or 3 proteins.</text>
</comment>